<feature type="non-terminal residue" evidence="4">
    <location>
        <position position="1"/>
    </location>
</feature>
<dbReference type="InParanoid" id="A9USV9"/>
<evidence type="ECO:0000256" key="2">
    <source>
        <dbReference type="ARBA" id="ARBA00022737"/>
    </source>
</evidence>
<dbReference type="KEGG" id="mbr:MONBRDRAFT_15101"/>
<name>A9USV9_MONBE</name>
<dbReference type="GO" id="GO:0034045">
    <property type="term" value="C:phagophore assembly site membrane"/>
    <property type="evidence" value="ECO:0000318"/>
    <property type="project" value="GO_Central"/>
</dbReference>
<dbReference type="GO" id="GO:0061723">
    <property type="term" value="P:glycophagy"/>
    <property type="evidence" value="ECO:0000318"/>
    <property type="project" value="GO_Central"/>
</dbReference>
<dbReference type="GO" id="GO:0044804">
    <property type="term" value="P:nucleophagy"/>
    <property type="evidence" value="ECO:0000318"/>
    <property type="project" value="GO_Central"/>
</dbReference>
<dbReference type="Gene3D" id="2.130.10.10">
    <property type="entry name" value="YVTN repeat-like/Quinoprotein amine dehydrogenase"/>
    <property type="match status" value="1"/>
</dbReference>
<proteinExistence type="inferred from homology"/>
<dbReference type="EMBL" id="CH991545">
    <property type="protein sequence ID" value="EDQ91134.1"/>
    <property type="molecule type" value="Genomic_DNA"/>
</dbReference>
<dbReference type="SUPFAM" id="SSF50978">
    <property type="entry name" value="WD40 repeat-like"/>
    <property type="match status" value="1"/>
</dbReference>
<dbReference type="InterPro" id="IPR015943">
    <property type="entry name" value="WD40/YVTN_repeat-like_dom_sf"/>
</dbReference>
<dbReference type="GO" id="GO:0005829">
    <property type="term" value="C:cytosol"/>
    <property type="evidence" value="ECO:0000318"/>
    <property type="project" value="GO_Central"/>
</dbReference>
<dbReference type="AlphaFoldDB" id="A9USV9"/>
<comment type="similarity">
    <text evidence="3">Belongs to the WD repeat PROPPIN family.</text>
</comment>
<dbReference type="OMA" id="GGPQCMC"/>
<evidence type="ECO:0000256" key="3">
    <source>
        <dbReference type="ARBA" id="ARBA00025740"/>
    </source>
</evidence>
<keyword evidence="5" id="KW-1185">Reference proteome</keyword>
<protein>
    <submittedName>
        <fullName evidence="4">WD40 domain-containing protein</fullName>
    </submittedName>
</protein>
<dbReference type="eggNOG" id="KOG2111">
    <property type="taxonomic scope" value="Eukaryota"/>
</dbReference>
<dbReference type="GO" id="GO:0032266">
    <property type="term" value="F:phosphatidylinositol-3-phosphate binding"/>
    <property type="evidence" value="ECO:0000318"/>
    <property type="project" value="GO_Central"/>
</dbReference>
<dbReference type="GO" id="GO:0034497">
    <property type="term" value="P:protein localization to phagophore assembly site"/>
    <property type="evidence" value="ECO:0000318"/>
    <property type="project" value="GO_Central"/>
</dbReference>
<dbReference type="FunCoup" id="A9USV9">
    <property type="interactions" value="1634"/>
</dbReference>
<dbReference type="Pfam" id="PF21032">
    <property type="entry name" value="PROPPIN"/>
    <property type="match status" value="1"/>
</dbReference>
<keyword evidence="1" id="KW-0853">WD repeat</keyword>
<dbReference type="GO" id="GO:0000422">
    <property type="term" value="P:autophagy of mitochondrion"/>
    <property type="evidence" value="ECO:0000318"/>
    <property type="project" value="GO_Central"/>
</dbReference>
<dbReference type="GeneID" id="5889261"/>
<dbReference type="Proteomes" id="UP000001357">
    <property type="component" value="Unassembled WGS sequence"/>
</dbReference>
<sequence>CFILCTHRGFKVYSVAPLEQKISRSFSSGGLGYAEMLFRCNYIALIGGTDRPSFPTNKVVLWDDRSQSMAAEIECPSEARSVRLRKDRIVVVLDHSTDVYSLTATPTLLHSYRTCSNPLGLASLCPDDRRPVLAAMGPEPGQLALCNLAQSSEAPLIVAAHETALAQVQLNEDGTKVATASEKAGAEHGTLIRVFDTETGKKLHEVRRGTERARIYSIRFSRRSTHLCCASDHGTVHVFSLHDQEAVAASSLLPSVLPKYFSSQWSFAKFAIPSAYAICAFGEADNQVIAVSAEGYFYRATFESSGEVNVSKIQLT</sequence>
<dbReference type="GO" id="GO:0030674">
    <property type="term" value="F:protein-macromolecule adaptor activity"/>
    <property type="evidence" value="ECO:0000318"/>
    <property type="project" value="GO_Central"/>
</dbReference>
<dbReference type="InterPro" id="IPR048720">
    <property type="entry name" value="PROPPIN"/>
</dbReference>
<keyword evidence="2" id="KW-0677">Repeat</keyword>
<accession>A9USV9</accession>
<reference evidence="4 5" key="1">
    <citation type="journal article" date="2008" name="Nature">
        <title>The genome of the choanoflagellate Monosiga brevicollis and the origin of metazoans.</title>
        <authorList>
            <consortium name="JGI Sequencing"/>
            <person name="King N."/>
            <person name="Westbrook M.J."/>
            <person name="Young S.L."/>
            <person name="Kuo A."/>
            <person name="Abedin M."/>
            <person name="Chapman J."/>
            <person name="Fairclough S."/>
            <person name="Hellsten U."/>
            <person name="Isogai Y."/>
            <person name="Letunic I."/>
            <person name="Marr M."/>
            <person name="Pincus D."/>
            <person name="Putnam N."/>
            <person name="Rokas A."/>
            <person name="Wright K.J."/>
            <person name="Zuzow R."/>
            <person name="Dirks W."/>
            <person name="Good M."/>
            <person name="Goodstein D."/>
            <person name="Lemons D."/>
            <person name="Li W."/>
            <person name="Lyons J.B."/>
            <person name="Morris A."/>
            <person name="Nichols S."/>
            <person name="Richter D.J."/>
            <person name="Salamov A."/>
            <person name="Bork P."/>
            <person name="Lim W.A."/>
            <person name="Manning G."/>
            <person name="Miller W.T."/>
            <person name="McGinnis W."/>
            <person name="Shapiro H."/>
            <person name="Tjian R."/>
            <person name="Grigoriev I.V."/>
            <person name="Rokhsar D."/>
        </authorList>
    </citation>
    <scope>NUCLEOTIDE SEQUENCE [LARGE SCALE GENOMIC DNA]</scope>
    <source>
        <strain evidence="5">MX1 / ATCC 50154</strain>
    </source>
</reference>
<dbReference type="InterPro" id="IPR036322">
    <property type="entry name" value="WD40_repeat_dom_sf"/>
</dbReference>
<dbReference type="RefSeq" id="XP_001743556.1">
    <property type="nucleotide sequence ID" value="XM_001743504.1"/>
</dbReference>
<dbReference type="GO" id="GO:0000425">
    <property type="term" value="P:pexophagy"/>
    <property type="evidence" value="ECO:0000318"/>
    <property type="project" value="GO_Central"/>
</dbReference>
<gene>
    <name evidence="4" type="ORF">MONBRDRAFT_15101</name>
</gene>
<organism evidence="4 5">
    <name type="scientific">Monosiga brevicollis</name>
    <name type="common">Choanoflagellate</name>
    <dbReference type="NCBI Taxonomy" id="81824"/>
    <lineage>
        <taxon>Eukaryota</taxon>
        <taxon>Choanoflagellata</taxon>
        <taxon>Craspedida</taxon>
        <taxon>Salpingoecidae</taxon>
        <taxon>Monosiga</taxon>
    </lineage>
</organism>
<dbReference type="STRING" id="81824.A9USV9"/>
<dbReference type="PANTHER" id="PTHR11227">
    <property type="entry name" value="WD-REPEAT PROTEIN INTERACTING WITH PHOSPHOINOSIDES WIPI -RELATED"/>
    <property type="match status" value="1"/>
</dbReference>
<dbReference type="GO" id="GO:0080025">
    <property type="term" value="F:phosphatidylinositol-3,5-bisphosphate binding"/>
    <property type="evidence" value="ECO:0000318"/>
    <property type="project" value="GO_Central"/>
</dbReference>
<evidence type="ECO:0000313" key="4">
    <source>
        <dbReference type="EMBL" id="EDQ91134.1"/>
    </source>
</evidence>
<evidence type="ECO:0000256" key="1">
    <source>
        <dbReference type="ARBA" id="ARBA00022574"/>
    </source>
</evidence>
<evidence type="ECO:0000313" key="5">
    <source>
        <dbReference type="Proteomes" id="UP000001357"/>
    </source>
</evidence>